<sequence length="838" mass="94099">MEESVLNSSGVKAELNDSQKDQRHHSTESSKKASSSQPVSDVISDQKLSQYSKQYTAPKISAHYKPVFPNDYPNEAAGVRKARNEVKLKMYYRSRNVSIHPLKCTMDGYPSMNRRNMLTRGSSGTQRGSGYENDVHRRNAPDFKQVSGHPLPHWPYEEEFGKLALFDTIDNEPQLKNVDWVRSYLKYYDKLSTVNRDARYRLRSNNMWNTIPKVDVGMKDVDNSLGPDRSSENSAYSSARLDYFDVGESIDGSAFYPSNPNFFSGTSLSLPTFGDVQLPCFVYHSAAELKSNIYILGGLEPSFEYNEVAPNLNDFHMDGIKNLPPPINDEYINNPAMLPNKHLYVYSTNGFTLKRPKLKGQIPPPLICAKMAKLTDRYLFYYGGFEIRNETIIDNHTGQYYISRRAFINNTAYIFDSRIFKFTKVELITQSTKFSPYRPTVPRFGHTQVSLKLNLSKSLGRYADSEDGKSISSSIPTQSYPSSVDDDYTNTTGSDQTLSGASSASRTHVHTILIMGGYRQVNDSQYEALNDMWRLDVTVVSKGRKGYFQFAETALATLISKPHCADSDIKWPTPRGFMAACLADTSSLNTAPLLDSLLKTLKESEVASVTLKDESTQPVFSNLPFSHNKGRHSMSQEARKLSKITASQYTINKTLVVHGGSNGTHVYGDMWWFDLDSEQWTEVPLLLKNEHTKQRDRTCIPVVGHELVQHNSRFLILGGIHQQDVDKIYFTGKNLQKESVEDPEKSTSGVIVLTSSNTNSSGNTSNNFKNCVSYDVKTIHTTFPQALNPKLVAACAICIHGQLWLIGGAVVLAYDNRKHLQLLGNITELIVPLVESTL</sequence>
<keyword evidence="3" id="KW-1185">Reference proteome</keyword>
<dbReference type="PANTHER" id="PTHR23244:SF471">
    <property type="entry name" value="GUANINE NUCLEOTIDE-BINDING PROTEIN SUBUNIT BETA 1-RELATED"/>
    <property type="match status" value="1"/>
</dbReference>
<dbReference type="AlphaFoldDB" id="I6NCL8"/>
<dbReference type="HOGENOM" id="CLU_015198_0_0_1"/>
<dbReference type="GeneID" id="11470281"/>
<evidence type="ECO:0000313" key="2">
    <source>
        <dbReference type="EMBL" id="AET39810.1"/>
    </source>
</evidence>
<name>I6NCL8_ERECY</name>
<dbReference type="Gene3D" id="2.120.10.80">
    <property type="entry name" value="Kelch-type beta propeller"/>
    <property type="match status" value="2"/>
</dbReference>
<dbReference type="Proteomes" id="UP000006790">
    <property type="component" value="Chromosome 5"/>
</dbReference>
<feature type="compositionally biased region" description="Basic and acidic residues" evidence="1">
    <location>
        <begin position="14"/>
        <end position="31"/>
    </location>
</feature>
<dbReference type="FunCoup" id="I6NCL8">
    <property type="interactions" value="29"/>
</dbReference>
<feature type="compositionally biased region" description="Polar residues" evidence="1">
    <location>
        <begin position="1"/>
        <end position="10"/>
    </location>
</feature>
<dbReference type="EMBL" id="CP002501">
    <property type="protein sequence ID" value="AET39810.1"/>
    <property type="molecule type" value="Genomic_DNA"/>
</dbReference>
<evidence type="ECO:0000313" key="3">
    <source>
        <dbReference type="Proteomes" id="UP000006790"/>
    </source>
</evidence>
<protein>
    <submittedName>
        <fullName evidence="2">Uncharacterized protein</fullName>
    </submittedName>
</protein>
<accession>I6NCL8</accession>
<dbReference type="RefSeq" id="XP_003646627.1">
    <property type="nucleotide sequence ID" value="XM_003646579.1"/>
</dbReference>
<organism evidence="2 3">
    <name type="scientific">Eremothecium cymbalariae (strain CBS 270.75 / DBVPG 7215 / KCTC 17166 / NRRL Y-17582)</name>
    <name type="common">Yeast</name>
    <dbReference type="NCBI Taxonomy" id="931890"/>
    <lineage>
        <taxon>Eukaryota</taxon>
        <taxon>Fungi</taxon>
        <taxon>Dikarya</taxon>
        <taxon>Ascomycota</taxon>
        <taxon>Saccharomycotina</taxon>
        <taxon>Saccharomycetes</taxon>
        <taxon>Saccharomycetales</taxon>
        <taxon>Saccharomycetaceae</taxon>
        <taxon>Eremothecium</taxon>
    </lineage>
</organism>
<dbReference type="eggNOG" id="ENOG502QV98">
    <property type="taxonomic scope" value="Eukaryota"/>
</dbReference>
<dbReference type="PANTHER" id="PTHR23244">
    <property type="entry name" value="KELCH REPEAT DOMAIN"/>
    <property type="match status" value="1"/>
</dbReference>
<feature type="compositionally biased region" description="Low complexity" evidence="1">
    <location>
        <begin position="470"/>
        <end position="483"/>
    </location>
</feature>
<feature type="compositionally biased region" description="Polar residues" evidence="1">
    <location>
        <begin position="489"/>
        <end position="502"/>
    </location>
</feature>
<dbReference type="SUPFAM" id="SSF117281">
    <property type="entry name" value="Kelch motif"/>
    <property type="match status" value="1"/>
</dbReference>
<feature type="region of interest" description="Disordered" evidence="1">
    <location>
        <begin position="463"/>
        <end position="502"/>
    </location>
</feature>
<evidence type="ECO:0000256" key="1">
    <source>
        <dbReference type="SAM" id="MobiDB-lite"/>
    </source>
</evidence>
<feature type="region of interest" description="Disordered" evidence="1">
    <location>
        <begin position="1"/>
        <end position="45"/>
    </location>
</feature>
<dbReference type="OrthoDB" id="10251809at2759"/>
<reference evidence="2 3" key="1">
    <citation type="journal article" date="2011" name="G3 (Bethesda)">
        <title>Genome evolution in the Eremothecium clade of the Saccharomyces complex revealed by comparative genomics.</title>
        <authorList>
            <person name="Wendland J."/>
            <person name="Walther A."/>
        </authorList>
    </citation>
    <scope>NUCLEOTIDE SEQUENCE [LARGE SCALE GENOMIC DNA]</scope>
    <source>
        <strain evidence="3">CBS 270.75 / DBVPG 7215 / KCTC 17166 / NRRL Y-17582</strain>
    </source>
</reference>
<dbReference type="KEGG" id="erc:Ecym_5007"/>
<dbReference type="STRING" id="931890.I6NCL8"/>
<proteinExistence type="predicted"/>
<gene>
    <name evidence="2" type="ordered locus">Ecym_5007</name>
</gene>
<dbReference type="InParanoid" id="I6NCL8"/>
<dbReference type="OMA" id="STATHIC"/>
<dbReference type="InterPro" id="IPR015915">
    <property type="entry name" value="Kelch-typ_b-propeller"/>
</dbReference>